<proteinExistence type="predicted"/>
<keyword evidence="1" id="KW-0472">Membrane</keyword>
<dbReference type="AlphaFoldDB" id="A0A5D2QH85"/>
<evidence type="ECO:0000256" key="1">
    <source>
        <dbReference type="SAM" id="Phobius"/>
    </source>
</evidence>
<accession>A0A5D2QH85</accession>
<organism evidence="2 3">
    <name type="scientific">Gossypium tomentosum</name>
    <name type="common">Hawaiian cotton</name>
    <name type="synonym">Gossypium sandvicense</name>
    <dbReference type="NCBI Taxonomy" id="34277"/>
    <lineage>
        <taxon>Eukaryota</taxon>
        <taxon>Viridiplantae</taxon>
        <taxon>Streptophyta</taxon>
        <taxon>Embryophyta</taxon>
        <taxon>Tracheophyta</taxon>
        <taxon>Spermatophyta</taxon>
        <taxon>Magnoliopsida</taxon>
        <taxon>eudicotyledons</taxon>
        <taxon>Gunneridae</taxon>
        <taxon>Pentapetalae</taxon>
        <taxon>rosids</taxon>
        <taxon>malvids</taxon>
        <taxon>Malvales</taxon>
        <taxon>Malvaceae</taxon>
        <taxon>Malvoideae</taxon>
        <taxon>Gossypium</taxon>
    </lineage>
</organism>
<protein>
    <submittedName>
        <fullName evidence="2">Uncharacterized protein</fullName>
    </submittedName>
</protein>
<feature type="transmembrane region" description="Helical" evidence="1">
    <location>
        <begin position="21"/>
        <end position="38"/>
    </location>
</feature>
<dbReference type="Proteomes" id="UP000322667">
    <property type="component" value="Chromosome A05"/>
</dbReference>
<name>A0A5D2QH85_GOSTO</name>
<keyword evidence="1" id="KW-0812">Transmembrane</keyword>
<dbReference type="EMBL" id="CM017614">
    <property type="protein sequence ID" value="TYI27628.1"/>
    <property type="molecule type" value="Genomic_DNA"/>
</dbReference>
<keyword evidence="1" id="KW-1133">Transmembrane helix</keyword>
<feature type="transmembrane region" description="Helical" evidence="1">
    <location>
        <begin position="44"/>
        <end position="62"/>
    </location>
</feature>
<evidence type="ECO:0000313" key="2">
    <source>
        <dbReference type="EMBL" id="TYI27628.1"/>
    </source>
</evidence>
<gene>
    <name evidence="2" type="ORF">ES332_A05G190300v1</name>
</gene>
<evidence type="ECO:0000313" key="3">
    <source>
        <dbReference type="Proteomes" id="UP000322667"/>
    </source>
</evidence>
<reference evidence="2 3" key="1">
    <citation type="submission" date="2019-07" db="EMBL/GenBank/DDBJ databases">
        <title>WGS assembly of Gossypium tomentosum.</title>
        <authorList>
            <person name="Chen Z.J."/>
            <person name="Sreedasyam A."/>
            <person name="Ando A."/>
            <person name="Song Q."/>
            <person name="De L."/>
            <person name="Hulse-Kemp A."/>
            <person name="Ding M."/>
            <person name="Ye W."/>
            <person name="Kirkbride R."/>
            <person name="Jenkins J."/>
            <person name="Plott C."/>
            <person name="Lovell J."/>
            <person name="Lin Y.-M."/>
            <person name="Vaughn R."/>
            <person name="Liu B."/>
            <person name="Li W."/>
            <person name="Simpson S."/>
            <person name="Scheffler B."/>
            <person name="Saski C."/>
            <person name="Grover C."/>
            <person name="Hu G."/>
            <person name="Conover J."/>
            <person name="Carlson J."/>
            <person name="Shu S."/>
            <person name="Boston L."/>
            <person name="Williams M."/>
            <person name="Peterson D."/>
            <person name="Mcgee K."/>
            <person name="Jones D."/>
            <person name="Wendel J."/>
            <person name="Stelly D."/>
            <person name="Grimwood J."/>
            <person name="Schmutz J."/>
        </authorList>
    </citation>
    <scope>NUCLEOTIDE SEQUENCE [LARGE SCALE GENOMIC DNA]</scope>
    <source>
        <strain evidence="2">7179.01</strain>
    </source>
</reference>
<sequence length="78" mass="8759">MNGDVDGPPSGEFLRRRRSHIPLPCGAALLLLLLGIGHETYNSFIFPPLILKVVCMFLRMWAMRKTISKHHLSGLNGF</sequence>
<keyword evidence="3" id="KW-1185">Reference proteome</keyword>